<comment type="function">
    <text evidence="4">Nitrate reductase is a key enzyme involved in the first step of nitrate assimilation in plants, fungi and bacteria.</text>
</comment>
<protein>
    <recommendedName>
        <fullName evidence="8">Nitrate reductase [NADPH]</fullName>
        <ecNumber evidence="7">1.7.1.3</ecNumber>
    </recommendedName>
</protein>
<dbReference type="InterPro" id="IPR014756">
    <property type="entry name" value="Ig_E-set"/>
</dbReference>
<dbReference type="Gene3D" id="3.10.120.10">
    <property type="entry name" value="Cytochrome b5-like heme/steroid binding domain"/>
    <property type="match status" value="1"/>
</dbReference>
<dbReference type="Pfam" id="PF00173">
    <property type="entry name" value="Cyt-b5"/>
    <property type="match status" value="1"/>
</dbReference>
<dbReference type="InterPro" id="IPR005066">
    <property type="entry name" value="MoCF_OxRdtse_dimer"/>
</dbReference>
<comment type="cofactor">
    <cofactor evidence="2">
        <name>heme</name>
        <dbReference type="ChEBI" id="CHEBI:30413"/>
    </cofactor>
</comment>
<dbReference type="Gene3D" id="3.90.420.10">
    <property type="entry name" value="Oxidoreductase, molybdopterin-binding domain"/>
    <property type="match status" value="1"/>
</dbReference>
<dbReference type="InterPro" id="IPR008333">
    <property type="entry name" value="Cbr1-like_FAD-bd_dom"/>
</dbReference>
<evidence type="ECO:0000256" key="3">
    <source>
        <dbReference type="ARBA" id="ARBA00001974"/>
    </source>
</evidence>
<dbReference type="SMART" id="SM01117">
    <property type="entry name" value="Cyt-b5"/>
    <property type="match status" value="1"/>
</dbReference>
<dbReference type="Gene3D" id="2.40.30.10">
    <property type="entry name" value="Translation factors"/>
    <property type="match status" value="1"/>
</dbReference>
<dbReference type="GO" id="GO:0020037">
    <property type="term" value="F:heme binding"/>
    <property type="evidence" value="ECO:0007669"/>
    <property type="project" value="TreeGrafter"/>
</dbReference>
<dbReference type="AlphaFoldDB" id="A0A9P4ME66"/>
<keyword evidence="12" id="KW-0274">FAD</keyword>
<dbReference type="Pfam" id="PF00970">
    <property type="entry name" value="FAD_binding_6"/>
    <property type="match status" value="1"/>
</dbReference>
<dbReference type="GO" id="GO:0008482">
    <property type="term" value="F:sulfite oxidase activity"/>
    <property type="evidence" value="ECO:0007669"/>
    <property type="project" value="TreeGrafter"/>
</dbReference>
<dbReference type="Proteomes" id="UP000799439">
    <property type="component" value="Unassembled WGS sequence"/>
</dbReference>
<dbReference type="SUPFAM" id="SSF56524">
    <property type="entry name" value="Oxidoreductase molybdopterin-binding domain"/>
    <property type="match status" value="1"/>
</dbReference>
<dbReference type="SUPFAM" id="SSF81296">
    <property type="entry name" value="E set domains"/>
    <property type="match status" value="1"/>
</dbReference>
<evidence type="ECO:0000256" key="6">
    <source>
        <dbReference type="ARBA" id="ARBA00011738"/>
    </source>
</evidence>
<evidence type="ECO:0000256" key="11">
    <source>
        <dbReference type="ARBA" id="ARBA00022723"/>
    </source>
</evidence>
<evidence type="ECO:0000256" key="5">
    <source>
        <dbReference type="ARBA" id="ARBA00006253"/>
    </source>
</evidence>
<keyword evidence="9" id="KW-0500">Molybdenum</keyword>
<dbReference type="InterPro" id="IPR000572">
    <property type="entry name" value="OxRdtase_Mopterin-bd_dom"/>
</dbReference>
<dbReference type="EC" id="1.7.1.3" evidence="7"/>
<feature type="compositionally biased region" description="Basic and acidic residues" evidence="16">
    <location>
        <begin position="154"/>
        <end position="183"/>
    </location>
</feature>
<dbReference type="InterPro" id="IPR008335">
    <property type="entry name" value="Mopterin_OxRdtase_euk"/>
</dbReference>
<evidence type="ECO:0000256" key="2">
    <source>
        <dbReference type="ARBA" id="ARBA00001971"/>
    </source>
</evidence>
<gene>
    <name evidence="19" type="ORF">K461DRAFT_228984</name>
</gene>
<evidence type="ECO:0000259" key="18">
    <source>
        <dbReference type="PROSITE" id="PS51384"/>
    </source>
</evidence>
<dbReference type="InterPro" id="IPR017927">
    <property type="entry name" value="FAD-bd_FR_type"/>
</dbReference>
<evidence type="ECO:0000256" key="12">
    <source>
        <dbReference type="ARBA" id="ARBA00022827"/>
    </source>
</evidence>
<dbReference type="OrthoDB" id="432685at2759"/>
<dbReference type="Gene3D" id="2.60.40.650">
    <property type="match status" value="1"/>
</dbReference>
<keyword evidence="10" id="KW-0285">Flavoprotein</keyword>
<dbReference type="GO" id="GO:0042128">
    <property type="term" value="P:nitrate assimilation"/>
    <property type="evidence" value="ECO:0007669"/>
    <property type="project" value="UniProtKB-KW"/>
</dbReference>
<evidence type="ECO:0000259" key="17">
    <source>
        <dbReference type="PROSITE" id="PS50255"/>
    </source>
</evidence>
<dbReference type="Gene3D" id="3.40.50.80">
    <property type="entry name" value="Nucleotide-binding domain of ferredoxin-NADP reductase (FNR) module"/>
    <property type="match status" value="1"/>
</dbReference>
<comment type="catalytic activity">
    <reaction evidence="15">
        <text>nitrite + NADP(+) + H2O = nitrate + NADPH + H(+)</text>
        <dbReference type="Rhea" id="RHEA:19061"/>
        <dbReference type="ChEBI" id="CHEBI:15377"/>
        <dbReference type="ChEBI" id="CHEBI:15378"/>
        <dbReference type="ChEBI" id="CHEBI:16301"/>
        <dbReference type="ChEBI" id="CHEBI:17632"/>
        <dbReference type="ChEBI" id="CHEBI:57783"/>
        <dbReference type="ChEBI" id="CHEBI:58349"/>
        <dbReference type="EC" id="1.7.1.3"/>
    </reaction>
</comment>
<organism evidence="19 20">
    <name type="scientific">Myriangium duriaei CBS 260.36</name>
    <dbReference type="NCBI Taxonomy" id="1168546"/>
    <lineage>
        <taxon>Eukaryota</taxon>
        <taxon>Fungi</taxon>
        <taxon>Dikarya</taxon>
        <taxon>Ascomycota</taxon>
        <taxon>Pezizomycotina</taxon>
        <taxon>Dothideomycetes</taxon>
        <taxon>Dothideomycetidae</taxon>
        <taxon>Myriangiales</taxon>
        <taxon>Myriangiaceae</taxon>
        <taxon>Myriangium</taxon>
    </lineage>
</organism>
<evidence type="ECO:0000256" key="9">
    <source>
        <dbReference type="ARBA" id="ARBA00022505"/>
    </source>
</evidence>
<comment type="similarity">
    <text evidence="5">Belongs to the nitrate reductase family.</text>
</comment>
<dbReference type="SUPFAM" id="SSF55856">
    <property type="entry name" value="Cytochrome b5-like heme/steroid binding domain"/>
    <property type="match status" value="1"/>
</dbReference>
<feature type="compositionally biased region" description="Basic and acidic residues" evidence="16">
    <location>
        <begin position="129"/>
        <end position="147"/>
    </location>
</feature>
<keyword evidence="13" id="KW-0560">Oxidoreductase</keyword>
<evidence type="ECO:0000256" key="15">
    <source>
        <dbReference type="ARBA" id="ARBA00049155"/>
    </source>
</evidence>
<feature type="domain" description="Cytochrome b5 heme-binding" evidence="17">
    <location>
        <begin position="685"/>
        <end position="763"/>
    </location>
</feature>
<dbReference type="PRINTS" id="PR00407">
    <property type="entry name" value="EUMOPTERIN"/>
</dbReference>
<dbReference type="PANTHER" id="PTHR19372:SF7">
    <property type="entry name" value="SULFITE OXIDASE, MITOCHONDRIAL"/>
    <property type="match status" value="1"/>
</dbReference>
<evidence type="ECO:0000256" key="8">
    <source>
        <dbReference type="ARBA" id="ARBA00015499"/>
    </source>
</evidence>
<evidence type="ECO:0000256" key="13">
    <source>
        <dbReference type="ARBA" id="ARBA00023002"/>
    </source>
</evidence>
<dbReference type="Pfam" id="PF00174">
    <property type="entry name" value="Oxidored_molyb"/>
    <property type="match status" value="1"/>
</dbReference>
<dbReference type="InterPro" id="IPR017938">
    <property type="entry name" value="Riboflavin_synthase-like_b-brl"/>
</dbReference>
<evidence type="ECO:0000313" key="19">
    <source>
        <dbReference type="EMBL" id="KAF2150810.1"/>
    </source>
</evidence>
<dbReference type="InterPro" id="IPR036400">
    <property type="entry name" value="Cyt_B5-like_heme/steroid_sf"/>
</dbReference>
<dbReference type="InterPro" id="IPR036374">
    <property type="entry name" value="OxRdtase_Mopterin-bd_sf"/>
</dbReference>
<proteinExistence type="inferred from homology"/>
<keyword evidence="20" id="KW-1185">Reference proteome</keyword>
<reference evidence="19" key="1">
    <citation type="journal article" date="2020" name="Stud. Mycol.">
        <title>101 Dothideomycetes genomes: a test case for predicting lifestyles and emergence of pathogens.</title>
        <authorList>
            <person name="Haridas S."/>
            <person name="Albert R."/>
            <person name="Binder M."/>
            <person name="Bloem J."/>
            <person name="Labutti K."/>
            <person name="Salamov A."/>
            <person name="Andreopoulos B."/>
            <person name="Baker S."/>
            <person name="Barry K."/>
            <person name="Bills G."/>
            <person name="Bluhm B."/>
            <person name="Cannon C."/>
            <person name="Castanera R."/>
            <person name="Culley D."/>
            <person name="Daum C."/>
            <person name="Ezra D."/>
            <person name="Gonzalez J."/>
            <person name="Henrissat B."/>
            <person name="Kuo A."/>
            <person name="Liang C."/>
            <person name="Lipzen A."/>
            <person name="Lutzoni F."/>
            <person name="Magnuson J."/>
            <person name="Mondo S."/>
            <person name="Nolan M."/>
            <person name="Ohm R."/>
            <person name="Pangilinan J."/>
            <person name="Park H.-J."/>
            <person name="Ramirez L."/>
            <person name="Alfaro M."/>
            <person name="Sun H."/>
            <person name="Tritt A."/>
            <person name="Yoshinaga Y."/>
            <person name="Zwiers L.-H."/>
            <person name="Turgeon B."/>
            <person name="Goodwin S."/>
            <person name="Spatafora J."/>
            <person name="Crous P."/>
            <person name="Grigoriev I."/>
        </authorList>
    </citation>
    <scope>NUCLEOTIDE SEQUENCE</scope>
    <source>
        <strain evidence="19">CBS 260.36</strain>
    </source>
</reference>
<comment type="cofactor">
    <cofactor evidence="3">
        <name>FAD</name>
        <dbReference type="ChEBI" id="CHEBI:57692"/>
    </cofactor>
</comment>
<comment type="cofactor">
    <cofactor evidence="1">
        <name>Mo-molybdopterin</name>
        <dbReference type="ChEBI" id="CHEBI:71302"/>
    </cofactor>
</comment>
<evidence type="ECO:0000256" key="7">
    <source>
        <dbReference type="ARBA" id="ARBA00012673"/>
    </source>
</evidence>
<keyword evidence="14" id="KW-0534">Nitrate assimilation</keyword>
<dbReference type="SUPFAM" id="SSF52343">
    <property type="entry name" value="Ferredoxin reductase-like, C-terminal NADP-linked domain"/>
    <property type="match status" value="1"/>
</dbReference>
<dbReference type="GO" id="GO:0050464">
    <property type="term" value="F:nitrate reductase (NADPH) activity"/>
    <property type="evidence" value="ECO:0007669"/>
    <property type="project" value="UniProtKB-EC"/>
</dbReference>
<dbReference type="SUPFAM" id="SSF63380">
    <property type="entry name" value="Riboflavin synthase domain-like"/>
    <property type="match status" value="1"/>
</dbReference>
<evidence type="ECO:0000256" key="10">
    <source>
        <dbReference type="ARBA" id="ARBA00022630"/>
    </source>
</evidence>
<comment type="subunit">
    <text evidence="6">Homodimer.</text>
</comment>
<dbReference type="PROSITE" id="PS51384">
    <property type="entry name" value="FAD_FR"/>
    <property type="match status" value="1"/>
</dbReference>
<name>A0A9P4ME66_9PEZI</name>
<feature type="region of interest" description="Disordered" evidence="16">
    <location>
        <begin position="1"/>
        <end position="35"/>
    </location>
</feature>
<sequence>MPQPPRKQKVGDFPGSSAEEIENEPAWGPGHSHRVGYKNKADRLAGFTEDADHWEDEEERQLAEDAMRRYREMRQEHDRGELLNFQDIMKGQTDFRKHHESRYPPTWHFVVNSTEDFVKQEQDWPANIKQREKQNQQEREKKEENKKNGQQQGDEQKENKQEQCGDKQDQKGEKQNRGGEHSTKHNYAYGPGLHAEHDTDADYERLREKYTHQEIALLRALQHEKENIHDLEQNDGKVISPVQIKDAKHRVLGVDKQDTMTPDNWIPRSANLIRQTGQHPMNAEPNFTALFEAGMITPNELHYVRSHGGVPRLFWETHILDVNDGKLRLTMDDLADRFEPINVAMAMGCDAVRRGEMNKIRKTKGFSWGPGAISNAYWKGARLCEVLAAAGVSREHVDPHKRLYVHFEGADHPSEGKYQTSISLEHVMDPHNDVILAYEMNNTPLPPDHGFPVRVVVPGYVGARCVKWLARVWISNKENGSHYHIWDNRVLPSFITEKDGEFAQTMFRHPDTACYEQNLNSIIARPAQDEKIEVEELLKKKTYRVQGIAYDGGGHQVQRVEVSIDEGKTWLYAIRKFPEKPVRNGNKFWTWCFWHVDIDAMHFARAESIVVRAFNVFKNTQPAEPIWNIMGMMNNCWYRVKIKIDSDLSHVVALHPIDPQGDGGWMKESEINQLNAVKQSSGVPDKQFTRQEIEKHDKKDDCWLVINNNVYDATSVLSWHPGGPATITANAGKLSADVTSSFNSIHDDYAHKKLQECAIGRVTDKAAKYLQEQAKANAAAAAKSNPMKSDTLLQTKRWVPVQLTHRERISADTYKYTFSYRDAGHKTLGLGTCQHIEFGIHMLDKMLVRAYTPTRPIVEDDDDGTFDLVLKTYFPDENQPGGAFGNMLLCLPIGEKVQVSGPTGEIVYRGEGKFEIEGQDVVVRKVNLVLGGSGVTPGYALIERCMREDGGKVEVRVVDANKGQKDILLKEELDEMEKKGGGRLKVTHVLSHPEKDEEWEGETGHVNAEIIKKACFAPGDGVVTFLCGPPTMIQKAALPALVEWGFEEDKNVFGF</sequence>
<evidence type="ECO:0000313" key="20">
    <source>
        <dbReference type="Proteomes" id="UP000799439"/>
    </source>
</evidence>
<evidence type="ECO:0000256" key="16">
    <source>
        <dbReference type="SAM" id="MobiDB-lite"/>
    </source>
</evidence>
<accession>A0A9P4ME66</accession>
<dbReference type="EMBL" id="ML996089">
    <property type="protein sequence ID" value="KAF2150810.1"/>
    <property type="molecule type" value="Genomic_DNA"/>
</dbReference>
<dbReference type="InterPro" id="IPR039261">
    <property type="entry name" value="FNR_nucleotide-bd"/>
</dbReference>
<dbReference type="GO" id="GO:0043546">
    <property type="term" value="F:molybdopterin cofactor binding"/>
    <property type="evidence" value="ECO:0007669"/>
    <property type="project" value="TreeGrafter"/>
</dbReference>
<dbReference type="PRINTS" id="PR00406">
    <property type="entry name" value="CYTB5RDTASE"/>
</dbReference>
<dbReference type="PANTHER" id="PTHR19372">
    <property type="entry name" value="SULFITE REDUCTASE"/>
    <property type="match status" value="1"/>
</dbReference>
<feature type="region of interest" description="Disordered" evidence="16">
    <location>
        <begin position="123"/>
        <end position="196"/>
    </location>
</feature>
<dbReference type="InterPro" id="IPR001199">
    <property type="entry name" value="Cyt_B5-like_heme/steroid-bd"/>
</dbReference>
<dbReference type="Pfam" id="PF00175">
    <property type="entry name" value="NAD_binding_1"/>
    <property type="match status" value="1"/>
</dbReference>
<dbReference type="GO" id="GO:0006790">
    <property type="term" value="P:sulfur compound metabolic process"/>
    <property type="evidence" value="ECO:0007669"/>
    <property type="project" value="TreeGrafter"/>
</dbReference>
<dbReference type="PROSITE" id="PS50255">
    <property type="entry name" value="CYTOCHROME_B5_2"/>
    <property type="match status" value="1"/>
</dbReference>
<evidence type="ECO:0000256" key="1">
    <source>
        <dbReference type="ARBA" id="ARBA00001924"/>
    </source>
</evidence>
<keyword evidence="11" id="KW-0479">Metal-binding</keyword>
<evidence type="ECO:0000256" key="14">
    <source>
        <dbReference type="ARBA" id="ARBA00023063"/>
    </source>
</evidence>
<dbReference type="Pfam" id="PF03404">
    <property type="entry name" value="Mo-co_dimer"/>
    <property type="match status" value="1"/>
</dbReference>
<comment type="caution">
    <text evidence="19">The sequence shown here is derived from an EMBL/GenBank/DDBJ whole genome shotgun (WGS) entry which is preliminary data.</text>
</comment>
<dbReference type="CDD" id="cd06183">
    <property type="entry name" value="cyt_b5_reduct_like"/>
    <property type="match status" value="1"/>
</dbReference>
<dbReference type="InterPro" id="IPR001433">
    <property type="entry name" value="OxRdtase_FAD/NAD-bd"/>
</dbReference>
<evidence type="ECO:0000256" key="4">
    <source>
        <dbReference type="ARBA" id="ARBA00003838"/>
    </source>
</evidence>
<feature type="domain" description="FAD-binding FR-type" evidence="18">
    <location>
        <begin position="796"/>
        <end position="909"/>
    </location>
</feature>
<dbReference type="GO" id="GO:0030151">
    <property type="term" value="F:molybdenum ion binding"/>
    <property type="evidence" value="ECO:0007669"/>
    <property type="project" value="InterPro"/>
</dbReference>